<dbReference type="GO" id="GO:0010487">
    <property type="term" value="F:thermospermine synthase activity"/>
    <property type="evidence" value="ECO:0007669"/>
    <property type="project" value="TreeGrafter"/>
</dbReference>
<dbReference type="EMBL" id="LWMH01000001">
    <property type="protein sequence ID" value="KZS44792.1"/>
    <property type="molecule type" value="Genomic_DNA"/>
</dbReference>
<evidence type="ECO:0000313" key="3">
    <source>
        <dbReference type="EMBL" id="KZS44792.1"/>
    </source>
</evidence>
<keyword evidence="2" id="KW-0812">Transmembrane</keyword>
<dbReference type="PANTHER" id="PTHR43317:SF1">
    <property type="entry name" value="THERMOSPERMINE SYNTHASE ACAULIS5"/>
    <property type="match status" value="1"/>
</dbReference>
<dbReference type="Gene3D" id="3.40.50.150">
    <property type="entry name" value="Vaccinia Virus protein VP39"/>
    <property type="match status" value="1"/>
</dbReference>
<keyword evidence="2" id="KW-1133">Transmembrane helix</keyword>
<evidence type="ECO:0000256" key="2">
    <source>
        <dbReference type="SAM" id="Phobius"/>
    </source>
</evidence>
<dbReference type="RefSeq" id="WP_082834220.1">
    <property type="nucleotide sequence ID" value="NZ_CBCSBX010000023.1"/>
</dbReference>
<evidence type="ECO:0000256" key="1">
    <source>
        <dbReference type="ARBA" id="ARBA00023115"/>
    </source>
</evidence>
<dbReference type="OrthoDB" id="9761985at2"/>
<dbReference type="SUPFAM" id="SSF103473">
    <property type="entry name" value="MFS general substrate transporter"/>
    <property type="match status" value="1"/>
</dbReference>
<dbReference type="AlphaFoldDB" id="A0A163G8H2"/>
<dbReference type="Pfam" id="PF01564">
    <property type="entry name" value="Spermine_synth"/>
    <property type="match status" value="1"/>
</dbReference>
<feature type="transmembrane region" description="Helical" evidence="2">
    <location>
        <begin position="168"/>
        <end position="186"/>
    </location>
</feature>
<dbReference type="SUPFAM" id="SSF53335">
    <property type="entry name" value="S-adenosyl-L-methionine-dependent methyltransferases"/>
    <property type="match status" value="1"/>
</dbReference>
<comment type="caution">
    <text evidence="3">The sequence shown here is derived from an EMBL/GenBank/DDBJ whole genome shotgun (WGS) entry which is preliminary data.</text>
</comment>
<keyword evidence="1" id="KW-0620">Polyamine biosynthesis</keyword>
<dbReference type="NCBIfam" id="NF037959">
    <property type="entry name" value="MFS_SpdSyn"/>
    <property type="match status" value="1"/>
</dbReference>
<dbReference type="InterPro" id="IPR029063">
    <property type="entry name" value="SAM-dependent_MTases_sf"/>
</dbReference>
<dbReference type="PANTHER" id="PTHR43317">
    <property type="entry name" value="THERMOSPERMINE SYNTHASE ACAULIS5"/>
    <property type="match status" value="1"/>
</dbReference>
<feature type="transmembrane region" description="Helical" evidence="2">
    <location>
        <begin position="103"/>
        <end position="130"/>
    </location>
</feature>
<dbReference type="Proteomes" id="UP000076796">
    <property type="component" value="Unassembled WGS sequence"/>
</dbReference>
<evidence type="ECO:0008006" key="5">
    <source>
        <dbReference type="Google" id="ProtNLM"/>
    </source>
</evidence>
<accession>A0A163G8H2</accession>
<name>A0A163G8H2_9BACL</name>
<keyword evidence="2" id="KW-0472">Membrane</keyword>
<proteinExistence type="predicted"/>
<sequence length="467" mass="51734">MIKRYYTIMFLVSFVYMGLEMLASRIFTPYFGSSQYIWGSIISIFLVGSTIGYWVGGRAADTNKNRMILTVFLLAGAGSMAIIPFFAPYVLPVLNQLPQGIGILIASILLLLLPNIFLSGIVPVISKIVLNEGVSGKKIGHLHQIPAVGSIFGTLCTTFLVIPNFNVAFVICVYSVMILLSSFLIGKKGGINSMVISILILPVCFIPILGMAIHNKDQGLMYHTESIYNPISIVKLESVYGKKGNYLGMQFNKNSYQGIMDMDQPDEPLLKYTKSMIEIADYYMPDFDRGVVIGHGIGTIPQFYKDKNLISVELDSEVVELSKQFFGYNGDHVIVGDGRKVLGQQRDASFDLIFLDAYQDLTIPFHLTTREFVQEVLKKLTSDGIVILNYAGNQSDDLLGGIKSTFGTSFTHIRMFGTNDNKAGSQNIILVGSNKQLDPHEFRTCVEITVKDGKVITDANTHYNQLN</sequence>
<dbReference type="Gene3D" id="1.20.1250.20">
    <property type="entry name" value="MFS general substrate transporter like domains"/>
    <property type="match status" value="1"/>
</dbReference>
<organism evidence="3 4">
    <name type="scientific">Paenibacillus glucanolyticus</name>
    <dbReference type="NCBI Taxonomy" id="59843"/>
    <lineage>
        <taxon>Bacteria</taxon>
        <taxon>Bacillati</taxon>
        <taxon>Bacillota</taxon>
        <taxon>Bacilli</taxon>
        <taxon>Bacillales</taxon>
        <taxon>Paenibacillaceae</taxon>
        <taxon>Paenibacillus</taxon>
    </lineage>
</organism>
<gene>
    <name evidence="3" type="ORF">AWU65_02030</name>
</gene>
<keyword evidence="4" id="KW-1185">Reference proteome</keyword>
<reference evidence="3" key="1">
    <citation type="journal article" date="2016" name="Genome Announc.">
        <title>Draft genomes of two strains of Paenibacillus glucanolyticus with capability to degrade lignocellulose.</title>
        <authorList>
            <person name="Mathews S.L."/>
            <person name="Pawlak J."/>
            <person name="Grunden A.M."/>
        </authorList>
    </citation>
    <scope>NUCLEOTIDE SEQUENCE [LARGE SCALE GENOMIC DNA]</scope>
    <source>
        <strain evidence="3">SLM1</strain>
    </source>
</reference>
<feature type="transmembrane region" description="Helical" evidence="2">
    <location>
        <begin position="5"/>
        <end position="24"/>
    </location>
</feature>
<feature type="transmembrane region" description="Helical" evidence="2">
    <location>
        <begin position="36"/>
        <end position="55"/>
    </location>
</feature>
<feature type="transmembrane region" description="Helical" evidence="2">
    <location>
        <begin position="193"/>
        <end position="213"/>
    </location>
</feature>
<feature type="transmembrane region" description="Helical" evidence="2">
    <location>
        <begin position="67"/>
        <end position="91"/>
    </location>
</feature>
<dbReference type="InterPro" id="IPR036259">
    <property type="entry name" value="MFS_trans_sf"/>
</dbReference>
<protein>
    <recommendedName>
        <fullName evidence="5">Spermidine synthase</fullName>
    </recommendedName>
</protein>
<dbReference type="GO" id="GO:0006596">
    <property type="term" value="P:polyamine biosynthetic process"/>
    <property type="evidence" value="ECO:0007669"/>
    <property type="project" value="UniProtKB-KW"/>
</dbReference>
<feature type="transmembrane region" description="Helical" evidence="2">
    <location>
        <begin position="142"/>
        <end position="162"/>
    </location>
</feature>
<evidence type="ECO:0000313" key="4">
    <source>
        <dbReference type="Proteomes" id="UP000076796"/>
    </source>
</evidence>